<dbReference type="RefSeq" id="WP_130649247.1">
    <property type="nucleotide sequence ID" value="NZ_BMHA01000017.1"/>
</dbReference>
<evidence type="ECO:0000256" key="1">
    <source>
        <dbReference type="SAM" id="MobiDB-lite"/>
    </source>
</evidence>
<feature type="compositionally biased region" description="Pro residues" evidence="1">
    <location>
        <begin position="110"/>
        <end position="121"/>
    </location>
</feature>
<gene>
    <name evidence="2" type="ORF">GCM10011354_35380</name>
</gene>
<dbReference type="AlphaFoldDB" id="A0A8J3AH75"/>
<protein>
    <submittedName>
        <fullName evidence="2">Uncharacterized protein</fullName>
    </submittedName>
</protein>
<feature type="compositionally biased region" description="Pro residues" evidence="1">
    <location>
        <begin position="137"/>
        <end position="147"/>
    </location>
</feature>
<comment type="caution">
    <text evidence="2">The sequence shown here is derived from an EMBL/GenBank/DDBJ whole genome shotgun (WGS) entry which is preliminary data.</text>
</comment>
<proteinExistence type="predicted"/>
<accession>A0A8J3AH75</accession>
<feature type="compositionally biased region" description="Low complexity" evidence="1">
    <location>
        <begin position="148"/>
        <end position="160"/>
    </location>
</feature>
<reference evidence="2" key="2">
    <citation type="submission" date="2020-09" db="EMBL/GenBank/DDBJ databases">
        <authorList>
            <person name="Sun Q."/>
            <person name="Zhou Y."/>
        </authorList>
    </citation>
    <scope>NUCLEOTIDE SEQUENCE</scope>
    <source>
        <strain evidence="2">CGMCC 1.14988</strain>
    </source>
</reference>
<name>A0A8J3AH75_9ACTN</name>
<dbReference type="Proteomes" id="UP000650511">
    <property type="component" value="Unassembled WGS sequence"/>
</dbReference>
<dbReference type="EMBL" id="BMHA01000017">
    <property type="protein sequence ID" value="GGI09700.1"/>
    <property type="molecule type" value="Genomic_DNA"/>
</dbReference>
<feature type="compositionally biased region" description="Low complexity" evidence="1">
    <location>
        <begin position="188"/>
        <end position="198"/>
    </location>
</feature>
<feature type="region of interest" description="Disordered" evidence="1">
    <location>
        <begin position="97"/>
        <end position="273"/>
    </location>
</feature>
<feature type="compositionally biased region" description="Low complexity" evidence="1">
    <location>
        <begin position="253"/>
        <end position="265"/>
    </location>
</feature>
<sequence length="372" mass="38253">MSPSAPPPGRSSLDELAALLQRWQLAGRPAERGRVAADATSFVRGLSGDERRALGRALADTGFAGVAGRLHDDAAETPDPATVDGLLDLDTDTTLEVLTRLETDVGSAAQPPPPPREPVPDLPRSAPVWETAVPTPLDRPAPAPAASPQPVATAQPAPASRTEAPAEPVSSPSDSAGSPQPPQPPDAARPTTAAADGSIARPRTTVQPAATTPLEAPPETPLEATAPSAVPVEADVAGAPGTSRRPGTPPLPARAGGPAGEATPARGRDHASARIQTLTRQLAEAPTRDALVELDALPDGWQRRRAVDRLLDAGVLDGIAPEALLGRFGRDGDRVRVAARLLEVGRLGPEELTALLPDGAARRLGRRARRGG</sequence>
<evidence type="ECO:0000313" key="3">
    <source>
        <dbReference type="Proteomes" id="UP000650511"/>
    </source>
</evidence>
<organism evidence="2 3">
    <name type="scientific">Egicoccus halophilus</name>
    <dbReference type="NCBI Taxonomy" id="1670830"/>
    <lineage>
        <taxon>Bacteria</taxon>
        <taxon>Bacillati</taxon>
        <taxon>Actinomycetota</taxon>
        <taxon>Nitriliruptoria</taxon>
        <taxon>Egicoccales</taxon>
        <taxon>Egicoccaceae</taxon>
        <taxon>Egicoccus</taxon>
    </lineage>
</organism>
<reference evidence="2" key="1">
    <citation type="journal article" date="2014" name="Int. J. Syst. Evol. Microbiol.">
        <title>Complete genome sequence of Corynebacterium casei LMG S-19264T (=DSM 44701T), isolated from a smear-ripened cheese.</title>
        <authorList>
            <consortium name="US DOE Joint Genome Institute (JGI-PGF)"/>
            <person name="Walter F."/>
            <person name="Albersmeier A."/>
            <person name="Kalinowski J."/>
            <person name="Ruckert C."/>
        </authorList>
    </citation>
    <scope>NUCLEOTIDE SEQUENCE</scope>
    <source>
        <strain evidence="2">CGMCC 1.14988</strain>
    </source>
</reference>
<keyword evidence="3" id="KW-1185">Reference proteome</keyword>
<evidence type="ECO:0000313" key="2">
    <source>
        <dbReference type="EMBL" id="GGI09700.1"/>
    </source>
</evidence>